<keyword evidence="3" id="KW-0106">Calcium</keyword>
<comment type="caution">
    <text evidence="4">The sequence shown here is derived from an EMBL/GenBank/DDBJ whole genome shotgun (WGS) entry which is preliminary data.</text>
</comment>
<dbReference type="RefSeq" id="WP_134114334.1">
    <property type="nucleotide sequence ID" value="NZ_SODF01000001.1"/>
</dbReference>
<dbReference type="InterPro" id="IPR007760">
    <property type="entry name" value="Mn_catalase"/>
</dbReference>
<name>A0A4R7ZTK3_9ACTN</name>
<organism evidence="4 5">
    <name type="scientific">Kribbella kalugense</name>
    <dbReference type="NCBI Taxonomy" id="2512221"/>
    <lineage>
        <taxon>Bacteria</taxon>
        <taxon>Bacillati</taxon>
        <taxon>Actinomycetota</taxon>
        <taxon>Actinomycetes</taxon>
        <taxon>Propionibacteriales</taxon>
        <taxon>Kribbellaceae</taxon>
        <taxon>Kribbella</taxon>
    </lineage>
</organism>
<evidence type="ECO:0000313" key="5">
    <source>
        <dbReference type="Proteomes" id="UP000295447"/>
    </source>
</evidence>
<dbReference type="SUPFAM" id="SSF47240">
    <property type="entry name" value="Ferritin-like"/>
    <property type="match status" value="1"/>
</dbReference>
<protein>
    <submittedName>
        <fullName evidence="4">Mn-containing catalase</fullName>
    </submittedName>
</protein>
<accession>A0A4R7ZTK3</accession>
<evidence type="ECO:0000313" key="4">
    <source>
        <dbReference type="EMBL" id="TDW21357.1"/>
    </source>
</evidence>
<feature type="binding site" evidence="3">
    <location>
        <position position="57"/>
    </location>
    <ligand>
        <name>Ca(2+)</name>
        <dbReference type="ChEBI" id="CHEBI:29108"/>
    </ligand>
</feature>
<dbReference type="Gene3D" id="1.20.1260.10">
    <property type="match status" value="1"/>
</dbReference>
<evidence type="ECO:0000256" key="2">
    <source>
        <dbReference type="PIRSR" id="PIRSR607760-1"/>
    </source>
</evidence>
<dbReference type="GO" id="GO:0046872">
    <property type="term" value="F:metal ion binding"/>
    <property type="evidence" value="ECO:0007669"/>
    <property type="project" value="UniProtKB-KW"/>
</dbReference>
<comment type="cofactor">
    <cofactor evidence="3">
        <name>Ca(2+)</name>
        <dbReference type="ChEBI" id="CHEBI:29108"/>
    </cofactor>
    <text evidence="3">Binds 1 Ca(2+) ion per subunit.</text>
</comment>
<dbReference type="Pfam" id="PF05067">
    <property type="entry name" value="Mn_catalase"/>
    <property type="match status" value="1"/>
</dbReference>
<comment type="cofactor">
    <cofactor evidence="2">
        <name>Mn(2+)</name>
        <dbReference type="ChEBI" id="CHEBI:29035"/>
    </cofactor>
    <text evidence="2">Binds 2 manganese ions per subunit.</text>
</comment>
<dbReference type="InterPro" id="IPR012347">
    <property type="entry name" value="Ferritin-like"/>
</dbReference>
<evidence type="ECO:0000256" key="3">
    <source>
        <dbReference type="PIRSR" id="PIRSR607760-2"/>
    </source>
</evidence>
<feature type="binding site" evidence="2">
    <location>
        <position position="35"/>
    </location>
    <ligand>
        <name>Mn(2+)</name>
        <dbReference type="ChEBI" id="CHEBI:29035"/>
        <label>1</label>
    </ligand>
</feature>
<evidence type="ECO:0000256" key="1">
    <source>
        <dbReference type="ARBA" id="ARBA00007644"/>
    </source>
</evidence>
<comment type="similarity">
    <text evidence="1">Belongs to the manganese catalase family.</text>
</comment>
<keyword evidence="5" id="KW-1185">Reference proteome</keyword>
<keyword evidence="2" id="KW-0479">Metal-binding</keyword>
<feature type="binding site" evidence="2">
    <location>
        <position position="147"/>
    </location>
    <ligand>
        <name>Mn(2+)</name>
        <dbReference type="ChEBI" id="CHEBI:29035"/>
        <label>1</label>
    </ligand>
</feature>
<dbReference type="EMBL" id="SODF01000001">
    <property type="protein sequence ID" value="TDW21357.1"/>
    <property type="molecule type" value="Genomic_DNA"/>
</dbReference>
<gene>
    <name evidence="4" type="ORF">EV650_0176</name>
</gene>
<dbReference type="OrthoDB" id="8334870at2"/>
<proteinExistence type="inferred from homology"/>
<keyword evidence="2" id="KW-0464">Manganese</keyword>
<dbReference type="Proteomes" id="UP000295447">
    <property type="component" value="Unassembled WGS sequence"/>
</dbReference>
<reference evidence="4 5" key="1">
    <citation type="submission" date="2019-03" db="EMBL/GenBank/DDBJ databases">
        <title>Genomic Encyclopedia of Type Strains, Phase III (KMG-III): the genomes of soil and plant-associated and newly described type strains.</title>
        <authorList>
            <person name="Whitman W."/>
        </authorList>
    </citation>
    <scope>NUCLEOTIDE SEQUENCE [LARGE SCALE GENOMIC DNA]</scope>
    <source>
        <strain evidence="4 5">VKM Ac-2570</strain>
    </source>
</reference>
<sequence>MFTHRQDLQFTTVPEHPDAGYARRLEDVLGGQYDEIAVAMHYMFQPWDMHVPGRYRDLVFGLGSEQVANIEMLATMIARLLEHAPAGVLDTAVRLDPTVAAVIAGTDLEQALAAGAGAHAADNPWKVASSNVSRNLAADLQTNAAAELDRRMQLSRLYRLTDDADIRYLLSFLLARATANQRLCRSVSADLKQEAPLQPTES</sequence>
<dbReference type="AlphaFoldDB" id="A0A4R7ZTK3"/>
<dbReference type="InterPro" id="IPR009078">
    <property type="entry name" value="Ferritin-like_SF"/>
</dbReference>